<evidence type="ECO:0000313" key="2">
    <source>
        <dbReference type="Proteomes" id="UP001239111"/>
    </source>
</evidence>
<proteinExistence type="predicted"/>
<sequence length="245" mass="27095">MDTERREERGDGFGLSVEGRDEYDDAEAEGVAVQKAHSSWRSSDEEDEGDEEFEVAALTGSSSGDSADSGLGSSPHGNQFDLSERGSTVSKAPTAKLRLIVRLASDDQNEHSDVVSNLVFKLPADTHDKIMSEVILEVMPEAEQETDNTQGDDHPPFFGTCELAWARSVPRRCLEDSKLGSVLRNTLVKAPHAKQSTATLMKKRSKSIQPVILAVFNIFSPCHFHDNALENSSRTYLFIMFNFVW</sequence>
<keyword evidence="2" id="KW-1185">Reference proteome</keyword>
<name>A0ACC2P1P7_9HYME</name>
<dbReference type="EMBL" id="CM056742">
    <property type="protein sequence ID" value="KAJ8677346.1"/>
    <property type="molecule type" value="Genomic_DNA"/>
</dbReference>
<gene>
    <name evidence="1" type="ORF">QAD02_013133</name>
</gene>
<accession>A0ACC2P1P7</accession>
<evidence type="ECO:0000313" key="1">
    <source>
        <dbReference type="EMBL" id="KAJ8677346.1"/>
    </source>
</evidence>
<organism evidence="1 2">
    <name type="scientific">Eretmocerus hayati</name>
    <dbReference type="NCBI Taxonomy" id="131215"/>
    <lineage>
        <taxon>Eukaryota</taxon>
        <taxon>Metazoa</taxon>
        <taxon>Ecdysozoa</taxon>
        <taxon>Arthropoda</taxon>
        <taxon>Hexapoda</taxon>
        <taxon>Insecta</taxon>
        <taxon>Pterygota</taxon>
        <taxon>Neoptera</taxon>
        <taxon>Endopterygota</taxon>
        <taxon>Hymenoptera</taxon>
        <taxon>Apocrita</taxon>
        <taxon>Proctotrupomorpha</taxon>
        <taxon>Chalcidoidea</taxon>
        <taxon>Aphelinidae</taxon>
        <taxon>Aphelininae</taxon>
        <taxon>Eretmocerus</taxon>
    </lineage>
</organism>
<comment type="caution">
    <text evidence="1">The sequence shown here is derived from an EMBL/GenBank/DDBJ whole genome shotgun (WGS) entry which is preliminary data.</text>
</comment>
<dbReference type="Proteomes" id="UP001239111">
    <property type="component" value="Chromosome 2"/>
</dbReference>
<protein>
    <submittedName>
        <fullName evidence="1">Uncharacterized protein</fullName>
    </submittedName>
</protein>
<reference evidence="1" key="1">
    <citation type="submission" date="2023-04" db="EMBL/GenBank/DDBJ databases">
        <title>A chromosome-level genome assembly of the parasitoid wasp Eretmocerus hayati.</title>
        <authorList>
            <person name="Zhong Y."/>
            <person name="Liu S."/>
            <person name="Liu Y."/>
        </authorList>
    </citation>
    <scope>NUCLEOTIDE SEQUENCE</scope>
    <source>
        <strain evidence="1">ZJU_SS_LIU_2023</strain>
    </source>
</reference>